<dbReference type="RefSeq" id="WP_122627250.1">
    <property type="nucleotide sequence ID" value="NZ_UPPP01000062.1"/>
</dbReference>
<dbReference type="Pfam" id="PF18907">
    <property type="entry name" value="DUF5662"/>
    <property type="match status" value="1"/>
</dbReference>
<dbReference type="OrthoDB" id="9784470at2"/>
<evidence type="ECO:0000313" key="2">
    <source>
        <dbReference type="Proteomes" id="UP000277811"/>
    </source>
</evidence>
<protein>
    <submittedName>
        <fullName evidence="1">Uncharacterized protein</fullName>
    </submittedName>
</protein>
<sequence length="172" mass="20942">MGTEIRNNLNYLRYAVFHKWYVFLEAWKLGIVWRGLLHDWSKFSWQEWRPRVAALARRQRQDIYTPEFFAPGNVEDELALSWLRHYHRNPHHWQWWIVVLDGGQQKVLPMTDEYRREMLADWRAVSRMPDRMAMVPWYLLNREKIILHPETRQWVEKQLGLSETGGDCHDGI</sequence>
<dbReference type="Proteomes" id="UP000277811">
    <property type="component" value="Unassembled WGS sequence"/>
</dbReference>
<gene>
    <name evidence="1" type="ORF">LUCI_1524</name>
</gene>
<name>A0A498R5A7_9FIRM</name>
<dbReference type="AlphaFoldDB" id="A0A498R5A7"/>
<dbReference type="EMBL" id="UPPP01000062">
    <property type="protein sequence ID" value="VBB06295.1"/>
    <property type="molecule type" value="Genomic_DNA"/>
</dbReference>
<organism evidence="1 2">
    <name type="scientific">Lucifera butyrica</name>
    <dbReference type="NCBI Taxonomy" id="1351585"/>
    <lineage>
        <taxon>Bacteria</taxon>
        <taxon>Bacillati</taxon>
        <taxon>Bacillota</taxon>
        <taxon>Negativicutes</taxon>
        <taxon>Veillonellales</taxon>
        <taxon>Veillonellaceae</taxon>
        <taxon>Lucifera</taxon>
    </lineage>
</organism>
<keyword evidence="2" id="KW-1185">Reference proteome</keyword>
<evidence type="ECO:0000313" key="1">
    <source>
        <dbReference type="EMBL" id="VBB06295.1"/>
    </source>
</evidence>
<proteinExistence type="predicted"/>
<accession>A0A498R5A7</accession>
<dbReference type="InterPro" id="IPR043721">
    <property type="entry name" value="DUF5662"/>
</dbReference>
<reference evidence="1 2" key="1">
    <citation type="submission" date="2018-06" db="EMBL/GenBank/DDBJ databases">
        <authorList>
            <person name="Strepis N."/>
        </authorList>
    </citation>
    <scope>NUCLEOTIDE SEQUENCE [LARGE SCALE GENOMIC DNA]</scope>
    <source>
        <strain evidence="1">LUCI</strain>
    </source>
</reference>